<sequence length="109" mass="11980">MFESISLVSYNAISPKPYVAPTTSSTDPLGLLQGAVEYLASCLSKLKQCATQLTIEGGGADIEISTNPHKNLQELMDTFIHLMISYNMEHADKKVEVYGMKGKLRSLKK</sequence>
<dbReference type="Proteomes" id="UP000765509">
    <property type="component" value="Unassembled WGS sequence"/>
</dbReference>
<evidence type="ECO:0000313" key="1">
    <source>
        <dbReference type="EMBL" id="MBW0554329.1"/>
    </source>
</evidence>
<reference evidence="1" key="1">
    <citation type="submission" date="2021-03" db="EMBL/GenBank/DDBJ databases">
        <title>Draft genome sequence of rust myrtle Austropuccinia psidii MF-1, a brazilian biotype.</title>
        <authorList>
            <person name="Quecine M.C."/>
            <person name="Pachon D.M.R."/>
            <person name="Bonatelli M.L."/>
            <person name="Correr F.H."/>
            <person name="Franceschini L.M."/>
            <person name="Leite T.F."/>
            <person name="Margarido G.R.A."/>
            <person name="Almeida C.A."/>
            <person name="Ferrarezi J.A."/>
            <person name="Labate C.A."/>
        </authorList>
    </citation>
    <scope>NUCLEOTIDE SEQUENCE</scope>
    <source>
        <strain evidence="1">MF-1</strain>
    </source>
</reference>
<accession>A0A9Q3PAF6</accession>
<comment type="caution">
    <text evidence="1">The sequence shown here is derived from an EMBL/GenBank/DDBJ whole genome shotgun (WGS) entry which is preliminary data.</text>
</comment>
<name>A0A9Q3PAF6_9BASI</name>
<dbReference type="EMBL" id="AVOT02060985">
    <property type="protein sequence ID" value="MBW0554329.1"/>
    <property type="molecule type" value="Genomic_DNA"/>
</dbReference>
<organism evidence="1 2">
    <name type="scientific">Austropuccinia psidii MF-1</name>
    <dbReference type="NCBI Taxonomy" id="1389203"/>
    <lineage>
        <taxon>Eukaryota</taxon>
        <taxon>Fungi</taxon>
        <taxon>Dikarya</taxon>
        <taxon>Basidiomycota</taxon>
        <taxon>Pucciniomycotina</taxon>
        <taxon>Pucciniomycetes</taxon>
        <taxon>Pucciniales</taxon>
        <taxon>Sphaerophragmiaceae</taxon>
        <taxon>Austropuccinia</taxon>
    </lineage>
</organism>
<dbReference type="AlphaFoldDB" id="A0A9Q3PAF6"/>
<protein>
    <submittedName>
        <fullName evidence="1">Uncharacterized protein</fullName>
    </submittedName>
</protein>
<evidence type="ECO:0000313" key="2">
    <source>
        <dbReference type="Proteomes" id="UP000765509"/>
    </source>
</evidence>
<proteinExistence type="predicted"/>
<gene>
    <name evidence="1" type="ORF">O181_094044</name>
</gene>
<keyword evidence="2" id="KW-1185">Reference proteome</keyword>